<evidence type="ECO:0000256" key="1">
    <source>
        <dbReference type="SAM" id="Phobius"/>
    </source>
</evidence>
<protein>
    <recommendedName>
        <fullName evidence="4">ATP synthase F0 subunit 8</fullName>
    </recommendedName>
</protein>
<keyword evidence="3" id="KW-1185">Reference proteome</keyword>
<evidence type="ECO:0000313" key="3">
    <source>
        <dbReference type="Proteomes" id="UP000830639"/>
    </source>
</evidence>
<feature type="transmembrane region" description="Helical" evidence="1">
    <location>
        <begin position="6"/>
        <end position="26"/>
    </location>
</feature>
<evidence type="ECO:0000313" key="2">
    <source>
        <dbReference type="EMBL" id="UPM53645.1"/>
    </source>
</evidence>
<reference evidence="2 3" key="1">
    <citation type="submission" date="2022-04" db="EMBL/GenBank/DDBJ databases">
        <title>Mechanism of arsenic methylation and mitigation arsenic toxicity by Bacillus sp. LH14 from an Arsenic-Contaminated Paddy Soil.</title>
        <authorList>
            <person name="Wang D."/>
        </authorList>
    </citation>
    <scope>NUCLEOTIDE SEQUENCE [LARGE SCALE GENOMIC DNA]</scope>
    <source>
        <strain evidence="2 3">LH14</strain>
    </source>
</reference>
<dbReference type="Proteomes" id="UP000830639">
    <property type="component" value="Chromosome"/>
</dbReference>
<sequence length="49" mass="5877">MVFFYQFGILVVIIGIVLFLLFYKVFIKIGRLFNNHIKNIKKEIGRDEE</sequence>
<proteinExistence type="predicted"/>
<dbReference type="RefSeq" id="WP_179887080.1">
    <property type="nucleotide sequence ID" value="NZ_CP096034.1"/>
</dbReference>
<name>A0ABY4JMV2_9BACI</name>
<gene>
    <name evidence="2" type="ORF">MY490_17930</name>
</gene>
<keyword evidence="1" id="KW-0812">Transmembrane</keyword>
<accession>A0ABY4JMV2</accession>
<evidence type="ECO:0008006" key="4">
    <source>
        <dbReference type="Google" id="ProtNLM"/>
    </source>
</evidence>
<dbReference type="EMBL" id="CP096034">
    <property type="protein sequence ID" value="UPM53645.1"/>
    <property type="molecule type" value="Genomic_DNA"/>
</dbReference>
<keyword evidence="1" id="KW-0472">Membrane</keyword>
<keyword evidence="1" id="KW-1133">Transmembrane helix</keyword>
<organism evidence="2 3">
    <name type="scientific">Gottfriedia acidiceleris</name>
    <dbReference type="NCBI Taxonomy" id="371036"/>
    <lineage>
        <taxon>Bacteria</taxon>
        <taxon>Bacillati</taxon>
        <taxon>Bacillota</taxon>
        <taxon>Bacilli</taxon>
        <taxon>Bacillales</taxon>
        <taxon>Bacillaceae</taxon>
        <taxon>Gottfriedia</taxon>
    </lineage>
</organism>